<keyword evidence="1" id="KW-0479">Metal-binding</keyword>
<dbReference type="GO" id="GO:0000981">
    <property type="term" value="F:DNA-binding transcription factor activity, RNA polymerase II-specific"/>
    <property type="evidence" value="ECO:0007669"/>
    <property type="project" value="TreeGrafter"/>
</dbReference>
<evidence type="ECO:0000313" key="8">
    <source>
        <dbReference type="Proteomes" id="UP001213000"/>
    </source>
</evidence>
<dbReference type="InterPro" id="IPR024119">
    <property type="entry name" value="TF_DEAF-1"/>
</dbReference>
<gene>
    <name evidence="7" type="ORF">NP233_g1794</name>
</gene>
<dbReference type="GO" id="GO:0008270">
    <property type="term" value="F:zinc ion binding"/>
    <property type="evidence" value="ECO:0007669"/>
    <property type="project" value="UniProtKB-KW"/>
</dbReference>
<keyword evidence="5" id="KW-0175">Coiled coil</keyword>
<evidence type="ECO:0000256" key="2">
    <source>
        <dbReference type="ARBA" id="ARBA00022771"/>
    </source>
</evidence>
<evidence type="ECO:0000256" key="5">
    <source>
        <dbReference type="SAM" id="Coils"/>
    </source>
</evidence>
<accession>A0AAD5VZE8</accession>
<keyword evidence="8" id="KW-1185">Reference proteome</keyword>
<protein>
    <recommendedName>
        <fullName evidence="6">MYND-type domain-containing protein</fullName>
    </recommendedName>
</protein>
<evidence type="ECO:0000259" key="6">
    <source>
        <dbReference type="PROSITE" id="PS50865"/>
    </source>
</evidence>
<organism evidence="7 8">
    <name type="scientific">Leucocoprinus birnbaumii</name>
    <dbReference type="NCBI Taxonomy" id="56174"/>
    <lineage>
        <taxon>Eukaryota</taxon>
        <taxon>Fungi</taxon>
        <taxon>Dikarya</taxon>
        <taxon>Basidiomycota</taxon>
        <taxon>Agaricomycotina</taxon>
        <taxon>Agaricomycetes</taxon>
        <taxon>Agaricomycetidae</taxon>
        <taxon>Agaricales</taxon>
        <taxon>Agaricineae</taxon>
        <taxon>Agaricaceae</taxon>
        <taxon>Leucocoprinus</taxon>
    </lineage>
</organism>
<dbReference type="PROSITE" id="PS01360">
    <property type="entry name" value="ZF_MYND_1"/>
    <property type="match status" value="1"/>
</dbReference>
<sequence>MNERYSTNPIFDDCPGVIIDKPLTQEALLNLVNAAAENTTNTNQTDKPVVLHVHPDLIPDILAGLPISNDPGDWEQVKKAKHEFEERLREQEKAEQEKEESDREFWKTILSVPGVQTVPMDLPNRDVRTVSVPLQKLEKCHQCGATQGLRLCNSCASAVYCSPECQKKAWKEHKKLCAHSHQINLKNFHPYIAYLFENLRRNRDPGIPVHHSFGRKIISATVPRVIKSSCPTEVVRHKVTLGGDHDLAYGYGLPTWWKGNDDRDQVMKLYYQAIREVHIPELTAAICMTLLAEIYSSDFARNMDDMFGGDVTPQLANEKKDKYDQKKPCFRLEYGKRPISDFGICRGSIRGTENAVQVWDYYDPRTGKVTTLTDPDNYYWLYFKTLTGEELTLDCCSYSFGMEAFVDASSCVHKLPEHMRVTLSARCPAFFRTRQDQTHQPYDLVEEKRFSVMHNTRLHDALTTRSPQDETPEQKAIIRDFLNEMLGRQCTEDEEEKVRSYRLHATVSVNEVLSQGYWKEWDKPVLYRENPLDRFDATRKTMLRGAPAAPRLCMTVKSDGFPGN</sequence>
<keyword evidence="3" id="KW-0862">Zinc</keyword>
<evidence type="ECO:0000313" key="7">
    <source>
        <dbReference type="EMBL" id="KAJ3574393.1"/>
    </source>
</evidence>
<dbReference type="SUPFAM" id="SSF144232">
    <property type="entry name" value="HIT/MYND zinc finger-like"/>
    <property type="match status" value="1"/>
</dbReference>
<dbReference type="PANTHER" id="PTHR10237">
    <property type="entry name" value="DEFORMED EPIDERMAL AUTOREGULATORY FACTOR 1 HOMOLOG SUPPRESSIN"/>
    <property type="match status" value="1"/>
</dbReference>
<proteinExistence type="predicted"/>
<name>A0AAD5VZE8_9AGAR</name>
<dbReference type="EMBL" id="JANIEX010000070">
    <property type="protein sequence ID" value="KAJ3574393.1"/>
    <property type="molecule type" value="Genomic_DNA"/>
</dbReference>
<feature type="coiled-coil region" evidence="5">
    <location>
        <begin position="74"/>
        <end position="104"/>
    </location>
</feature>
<reference evidence="7" key="1">
    <citation type="submission" date="2022-07" db="EMBL/GenBank/DDBJ databases">
        <title>Genome Sequence of Leucocoprinus birnbaumii.</title>
        <authorList>
            <person name="Buettner E."/>
        </authorList>
    </citation>
    <scope>NUCLEOTIDE SEQUENCE</scope>
    <source>
        <strain evidence="7">VT141</strain>
    </source>
</reference>
<evidence type="ECO:0000256" key="1">
    <source>
        <dbReference type="ARBA" id="ARBA00022723"/>
    </source>
</evidence>
<dbReference type="GO" id="GO:0005634">
    <property type="term" value="C:nucleus"/>
    <property type="evidence" value="ECO:0007669"/>
    <property type="project" value="TreeGrafter"/>
</dbReference>
<dbReference type="PANTHER" id="PTHR10237:SF15">
    <property type="entry name" value="LD37257P"/>
    <property type="match status" value="1"/>
</dbReference>
<dbReference type="Gene3D" id="6.10.140.2220">
    <property type="match status" value="1"/>
</dbReference>
<keyword evidence="2 4" id="KW-0863">Zinc-finger</keyword>
<evidence type="ECO:0000256" key="3">
    <source>
        <dbReference type="ARBA" id="ARBA00022833"/>
    </source>
</evidence>
<dbReference type="AlphaFoldDB" id="A0AAD5VZE8"/>
<dbReference type="InterPro" id="IPR002893">
    <property type="entry name" value="Znf_MYND"/>
</dbReference>
<feature type="domain" description="MYND-type" evidence="6">
    <location>
        <begin position="140"/>
        <end position="177"/>
    </location>
</feature>
<dbReference type="Pfam" id="PF01753">
    <property type="entry name" value="zf-MYND"/>
    <property type="match status" value="1"/>
</dbReference>
<evidence type="ECO:0000256" key="4">
    <source>
        <dbReference type="PROSITE-ProRule" id="PRU00134"/>
    </source>
</evidence>
<dbReference type="Proteomes" id="UP001213000">
    <property type="component" value="Unassembled WGS sequence"/>
</dbReference>
<dbReference type="PROSITE" id="PS50865">
    <property type="entry name" value="ZF_MYND_2"/>
    <property type="match status" value="1"/>
</dbReference>
<comment type="caution">
    <text evidence="7">The sequence shown here is derived from an EMBL/GenBank/DDBJ whole genome shotgun (WGS) entry which is preliminary data.</text>
</comment>